<dbReference type="AlphaFoldDB" id="A0A0E0MKS1"/>
<keyword evidence="3" id="KW-1185">Reference proteome</keyword>
<dbReference type="Gramene" id="OPUNC12G05990.1">
    <property type="protein sequence ID" value="OPUNC12G05990.1"/>
    <property type="gene ID" value="OPUNC12G05990"/>
</dbReference>
<proteinExistence type="predicted"/>
<dbReference type="OMA" id="PLWRGCC"/>
<name>A0A0E0MKS1_ORYPU</name>
<organism evidence="2">
    <name type="scientific">Oryza punctata</name>
    <name type="common">Red rice</name>
    <dbReference type="NCBI Taxonomy" id="4537"/>
    <lineage>
        <taxon>Eukaryota</taxon>
        <taxon>Viridiplantae</taxon>
        <taxon>Streptophyta</taxon>
        <taxon>Embryophyta</taxon>
        <taxon>Tracheophyta</taxon>
        <taxon>Spermatophyta</taxon>
        <taxon>Magnoliopsida</taxon>
        <taxon>Liliopsida</taxon>
        <taxon>Poales</taxon>
        <taxon>Poaceae</taxon>
        <taxon>BOP clade</taxon>
        <taxon>Oryzoideae</taxon>
        <taxon>Oryzeae</taxon>
        <taxon>Oryzinae</taxon>
        <taxon>Oryza</taxon>
    </lineage>
</organism>
<accession>A0A0E0MKS1</accession>
<evidence type="ECO:0000256" key="1">
    <source>
        <dbReference type="SAM" id="SignalP"/>
    </source>
</evidence>
<feature type="signal peptide" evidence="1">
    <location>
        <begin position="1"/>
        <end position="27"/>
    </location>
</feature>
<dbReference type="HOGENOM" id="CLU_2458680_0_0_1"/>
<dbReference type="Proteomes" id="UP000026962">
    <property type="component" value="Chromosome 12"/>
</dbReference>
<dbReference type="EnsemblPlants" id="OPUNC12G05990.1">
    <property type="protein sequence ID" value="OPUNC12G05990.1"/>
    <property type="gene ID" value="OPUNC12G05990"/>
</dbReference>
<evidence type="ECO:0000313" key="2">
    <source>
        <dbReference type="EnsemblPlants" id="OPUNC12G05990.1"/>
    </source>
</evidence>
<feature type="chain" id="PRO_5002367968" evidence="1">
    <location>
        <begin position="28"/>
        <end position="87"/>
    </location>
</feature>
<reference evidence="2" key="1">
    <citation type="submission" date="2015-04" db="UniProtKB">
        <authorList>
            <consortium name="EnsemblPlants"/>
        </authorList>
    </citation>
    <scope>IDENTIFICATION</scope>
</reference>
<keyword evidence="1" id="KW-0732">Signal</keyword>
<protein>
    <submittedName>
        <fullName evidence="2">Uncharacterized protein</fullName>
    </submittedName>
</protein>
<reference evidence="2" key="2">
    <citation type="submission" date="2018-05" db="EMBL/GenBank/DDBJ databases">
        <title>OpunRS2 (Oryza punctata Reference Sequence Version 2).</title>
        <authorList>
            <person name="Zhang J."/>
            <person name="Kudrna D."/>
            <person name="Lee S."/>
            <person name="Talag J."/>
            <person name="Welchert J."/>
            <person name="Wing R.A."/>
        </authorList>
    </citation>
    <scope>NUCLEOTIDE SEQUENCE [LARGE SCALE GENOMIC DNA]</scope>
</reference>
<sequence length="87" mass="9036">MARRAGLPAPLVVVVVSVLVLLLGSLALDEVAAAAEDEDIGAGAARRPLWRGCCNQYREGGEPGRSYSGRTIGPCIPTQPCPIPIVP</sequence>
<evidence type="ECO:0000313" key="3">
    <source>
        <dbReference type="Proteomes" id="UP000026962"/>
    </source>
</evidence>